<proteinExistence type="predicted"/>
<feature type="domain" description="SWIM-type" evidence="3">
    <location>
        <begin position="56"/>
        <end position="98"/>
    </location>
</feature>
<gene>
    <name evidence="6" type="ORF">FHP89_20855</name>
</gene>
<evidence type="ECO:0000259" key="4">
    <source>
        <dbReference type="PROSITE" id="PS51192"/>
    </source>
</evidence>
<keyword evidence="2" id="KW-0479">Metal-binding</keyword>
<dbReference type="InterPro" id="IPR049730">
    <property type="entry name" value="SNF2/RAD54-like_C"/>
</dbReference>
<name>A0A558DUF0_9RHOO</name>
<keyword evidence="2" id="KW-0862">Zinc</keyword>
<dbReference type="Gene3D" id="3.40.50.10810">
    <property type="entry name" value="Tandem AAA-ATPase domain"/>
    <property type="match status" value="1"/>
</dbReference>
<feature type="domain" description="Helicase ATP-binding" evidence="4">
    <location>
        <begin position="645"/>
        <end position="805"/>
    </location>
</feature>
<dbReference type="InterPro" id="IPR000330">
    <property type="entry name" value="SNF2_N"/>
</dbReference>
<dbReference type="PROSITE" id="PS51192">
    <property type="entry name" value="HELICASE_ATP_BIND_1"/>
    <property type="match status" value="1"/>
</dbReference>
<dbReference type="PROSITE" id="PS51194">
    <property type="entry name" value="HELICASE_CTER"/>
    <property type="match status" value="1"/>
</dbReference>
<dbReference type="Pfam" id="PF04434">
    <property type="entry name" value="SWIM"/>
    <property type="match status" value="1"/>
</dbReference>
<dbReference type="Pfam" id="PF00271">
    <property type="entry name" value="Helicase_C"/>
    <property type="match status" value="1"/>
</dbReference>
<keyword evidence="2" id="KW-0863">Zinc-finger</keyword>
<dbReference type="AlphaFoldDB" id="A0A558DUF0"/>
<dbReference type="EMBL" id="VMNI01000038">
    <property type="protein sequence ID" value="TVO70016.1"/>
    <property type="molecule type" value="Genomic_DNA"/>
</dbReference>
<organism evidence="6 7">
    <name type="scientific">Denitromonas halophila</name>
    <dbReference type="NCBI Taxonomy" id="1629404"/>
    <lineage>
        <taxon>Bacteria</taxon>
        <taxon>Pseudomonadati</taxon>
        <taxon>Pseudomonadota</taxon>
        <taxon>Betaproteobacteria</taxon>
        <taxon>Rhodocyclales</taxon>
        <taxon>Zoogloeaceae</taxon>
        <taxon>Denitromonas</taxon>
    </lineage>
</organism>
<dbReference type="GO" id="GO:0005524">
    <property type="term" value="F:ATP binding"/>
    <property type="evidence" value="ECO:0007669"/>
    <property type="project" value="InterPro"/>
</dbReference>
<evidence type="ECO:0000259" key="5">
    <source>
        <dbReference type="PROSITE" id="PS51194"/>
    </source>
</evidence>
<keyword evidence="1" id="KW-0378">Hydrolase</keyword>
<sequence length="1099" mass="121342">MNLNRLLAELTDDTLAEFFSSNALSRARGYVSRVGQIDVAGNTLTAAIQGTQRQPYRTTVRLDVRALFGQPSIEIAASCSCPVGSRCKHAAALLLAARKSGGIAERPRREVLEWARSLGNDLARESRRGRSPQKNRSGLFYALTGGEDGAFYKLTTFKAALAAEGGFASHGTPWHNHDQALVKPPSFVVDSDLPVFRALRRFRRDGLYGFVQFEDALGAELLDALLDTQRVYVAADEHHPLRALVAGEARTASIDWQPGRTGLVARVRAEPGSAPVLATRPLRYLDSEMAQAGPVQGENEAALLALMRLPPLNAAEVPLVAAAMAEHTPKLPAPGGGMDALPTIEADPQPWLTLDSAYSWQIDPHRDYLHVTNSTYDFACAEFRYGEAIVPAGSDDTLLTLPDGRAVRVLRQPKAEAAAIAALQAAGFAPVPVRKVHGFTPLPPRALGLASEAAWQHFFAEQAAALRSAGWHIDYTPDFRHLVFQVDDWFADLEEGDSGWFALTLGIEVDGERLDLAPLLHALFRHDARWRDPQALSQIPDDEAIDLHTPEGMRIVVPAGRVKPLATTLIDLFDSDAEGPRRVAVLDAPRLTEALDAGWQQAGFAPLAAWQARLSGMGSVQPVEPPTELGLALRPYQREGLAWLQHLRQNELGGVLADDMGLGKTAQTLAHLLIEKEGGRMDRPSLIVLPTSLVFNWQREAARFAPSLRVLKLHGKDRAERFEAMAEHDVCLTTYPLLWRDIDALSTHDYHLLILDEAQTVKNANSQAARAVRRLRSRHRLCLTGTPLENHLGELWSQFDFLLPGFLGPSADFTRRWRTPIEKHGDGVRRELLARRLAPFILRRLKDQVATELPPKTVVVRGVELTGRQRDLYETVRVAMDKRLRETIAERGLARSRIQILDALLKLRQVCCDARLLKTPAALKVKERAKLDLLMQMVPSLVEEGRRILIFSQFTEMLALIEAELDAEGIGWVKLTGQTRKREAVIEQFQSGEVPVFLISLKAGGVGLNLTAADTVIHYDPWWNPAAENQATDRAHRIGQDKPVFVYKLVVEGSIEEKILDLQTRKAELAAGVINADGAALAKFDPDDLERLFEPLPPL</sequence>
<dbReference type="InterPro" id="IPR007527">
    <property type="entry name" value="Znf_SWIM"/>
</dbReference>
<dbReference type="InterPro" id="IPR014001">
    <property type="entry name" value="Helicase_ATP-bd"/>
</dbReference>
<dbReference type="GO" id="GO:0008270">
    <property type="term" value="F:zinc ion binding"/>
    <property type="evidence" value="ECO:0007669"/>
    <property type="project" value="UniProtKB-KW"/>
</dbReference>
<evidence type="ECO:0000313" key="7">
    <source>
        <dbReference type="Proteomes" id="UP000318349"/>
    </source>
</evidence>
<dbReference type="Pfam" id="PF00176">
    <property type="entry name" value="SNF2-rel_dom"/>
    <property type="match status" value="1"/>
</dbReference>
<feature type="domain" description="Helicase C-terminal" evidence="5">
    <location>
        <begin position="933"/>
        <end position="1082"/>
    </location>
</feature>
<keyword evidence="6" id="KW-0547">Nucleotide-binding</keyword>
<dbReference type="GO" id="GO:0016787">
    <property type="term" value="F:hydrolase activity"/>
    <property type="evidence" value="ECO:0007669"/>
    <property type="project" value="UniProtKB-KW"/>
</dbReference>
<dbReference type="CDD" id="cd18793">
    <property type="entry name" value="SF2_C_SNF"/>
    <property type="match status" value="1"/>
</dbReference>
<evidence type="ECO:0000313" key="6">
    <source>
        <dbReference type="EMBL" id="TVO70016.1"/>
    </source>
</evidence>
<dbReference type="Proteomes" id="UP000318349">
    <property type="component" value="Unassembled WGS sequence"/>
</dbReference>
<dbReference type="SMART" id="SM00487">
    <property type="entry name" value="DEXDc"/>
    <property type="match status" value="1"/>
</dbReference>
<evidence type="ECO:0000256" key="1">
    <source>
        <dbReference type="ARBA" id="ARBA00022801"/>
    </source>
</evidence>
<keyword evidence="6" id="KW-0067">ATP-binding</keyword>
<dbReference type="CDD" id="cd18012">
    <property type="entry name" value="DEXQc_arch_SWI2_SNF2"/>
    <property type="match status" value="1"/>
</dbReference>
<dbReference type="GO" id="GO:0004386">
    <property type="term" value="F:helicase activity"/>
    <property type="evidence" value="ECO:0007669"/>
    <property type="project" value="UniProtKB-KW"/>
</dbReference>
<dbReference type="Gene3D" id="3.40.50.300">
    <property type="entry name" value="P-loop containing nucleotide triphosphate hydrolases"/>
    <property type="match status" value="1"/>
</dbReference>
<comment type="caution">
    <text evidence="6">The sequence shown here is derived from an EMBL/GenBank/DDBJ whole genome shotgun (WGS) entry which is preliminary data.</text>
</comment>
<reference evidence="6 7" key="1">
    <citation type="submission" date="2019-07" db="EMBL/GenBank/DDBJ databases">
        <title>The pathways for chlorine oxyanion respiration interact through the shared metabolite chlorate.</title>
        <authorList>
            <person name="Barnum T.P."/>
            <person name="Cheng Y."/>
            <person name="Hill K.A."/>
            <person name="Lucas L.N."/>
            <person name="Carlson H.K."/>
            <person name="Coates J.D."/>
        </authorList>
    </citation>
    <scope>NUCLEOTIDE SEQUENCE [LARGE SCALE GENOMIC DNA]</scope>
    <source>
        <strain evidence="6 7">SFB-1</strain>
    </source>
</reference>
<dbReference type="InterPro" id="IPR027417">
    <property type="entry name" value="P-loop_NTPase"/>
</dbReference>
<accession>A0A558DUF0</accession>
<evidence type="ECO:0000256" key="2">
    <source>
        <dbReference type="PROSITE-ProRule" id="PRU00325"/>
    </source>
</evidence>
<dbReference type="InterPro" id="IPR038718">
    <property type="entry name" value="SNF2-like_sf"/>
</dbReference>
<dbReference type="PROSITE" id="PS50966">
    <property type="entry name" value="ZF_SWIM"/>
    <property type="match status" value="1"/>
</dbReference>
<keyword evidence="6" id="KW-0347">Helicase</keyword>
<evidence type="ECO:0000259" key="3">
    <source>
        <dbReference type="PROSITE" id="PS50966"/>
    </source>
</evidence>
<protein>
    <submittedName>
        <fullName evidence="6">DEAD/DEAH box helicase</fullName>
    </submittedName>
</protein>
<dbReference type="PANTHER" id="PTHR10799">
    <property type="entry name" value="SNF2/RAD54 HELICASE FAMILY"/>
    <property type="match status" value="1"/>
</dbReference>
<dbReference type="SMART" id="SM00490">
    <property type="entry name" value="HELICc"/>
    <property type="match status" value="1"/>
</dbReference>
<dbReference type="SUPFAM" id="SSF52540">
    <property type="entry name" value="P-loop containing nucleoside triphosphate hydrolases"/>
    <property type="match status" value="2"/>
</dbReference>
<dbReference type="InterPro" id="IPR001650">
    <property type="entry name" value="Helicase_C-like"/>
</dbReference>